<dbReference type="PANTHER" id="PTHR39166">
    <property type="entry name" value="BLL1166 PROTEIN"/>
    <property type="match status" value="1"/>
</dbReference>
<dbReference type="PANTHER" id="PTHR39166:SF1">
    <property type="entry name" value="BLL1166 PROTEIN"/>
    <property type="match status" value="1"/>
</dbReference>
<comment type="caution">
    <text evidence="1">The sequence shown here is derived from an EMBL/GenBank/DDBJ whole genome shotgun (WGS) entry which is preliminary data.</text>
</comment>
<dbReference type="Proteomes" id="UP001595776">
    <property type="component" value="Unassembled WGS sequence"/>
</dbReference>
<evidence type="ECO:0000313" key="1">
    <source>
        <dbReference type="EMBL" id="MFC4346253.1"/>
    </source>
</evidence>
<accession>A0ABV8U4X2</accession>
<evidence type="ECO:0000313" key="2">
    <source>
        <dbReference type="Proteomes" id="UP001595776"/>
    </source>
</evidence>
<dbReference type="RefSeq" id="WP_068150437.1">
    <property type="nucleotide sequence ID" value="NZ_JBHSCR010000001.1"/>
</dbReference>
<dbReference type="EMBL" id="JBHSCR010000001">
    <property type="protein sequence ID" value="MFC4346253.1"/>
    <property type="molecule type" value="Genomic_DNA"/>
</dbReference>
<gene>
    <name evidence="1" type="ORF">ACFO5Q_00150</name>
</gene>
<reference evidence="2" key="1">
    <citation type="journal article" date="2019" name="Int. J. Syst. Evol. Microbiol.">
        <title>The Global Catalogue of Microorganisms (GCM) 10K type strain sequencing project: providing services to taxonomists for standard genome sequencing and annotation.</title>
        <authorList>
            <consortium name="The Broad Institute Genomics Platform"/>
            <consortium name="The Broad Institute Genome Sequencing Center for Infectious Disease"/>
            <person name="Wu L."/>
            <person name="Ma J."/>
        </authorList>
    </citation>
    <scope>NUCLEOTIDE SEQUENCE [LARGE SCALE GENOMIC DNA]</scope>
    <source>
        <strain evidence="2">CGMCC 1.15304</strain>
    </source>
</reference>
<sequence length="184" mass="20640">MSLKALEDLLRGDDAAMAALEAVHTAGPEGAYIAAGFVRNRYWDSLYDPAPMAPGSDVDVIYFDKTYNLKTRDMAYEASLKLKQPDVDWQVRNQARMHTFGGHDPFPDIVTALQHWAETATGIGVRLKPSGDFDWLAAFGFDDLFGHVLRITPAMKANDPEGFERRLAAKGWQQRWPNLTVIRD</sequence>
<protein>
    <submittedName>
        <fullName evidence="1">Nucleotidyltransferase family protein</fullName>
    </submittedName>
</protein>
<name>A0ABV8U4X2_9PROT</name>
<proteinExistence type="predicted"/>
<dbReference type="InterPro" id="IPR009267">
    <property type="entry name" value="NTP_transf_6"/>
</dbReference>
<dbReference type="Pfam" id="PF06042">
    <property type="entry name" value="NTP_transf_6"/>
    <property type="match status" value="1"/>
</dbReference>
<organism evidence="1 2">
    <name type="scientific">Kordiimonas lipolytica</name>
    <dbReference type="NCBI Taxonomy" id="1662421"/>
    <lineage>
        <taxon>Bacteria</taxon>
        <taxon>Pseudomonadati</taxon>
        <taxon>Pseudomonadota</taxon>
        <taxon>Alphaproteobacteria</taxon>
        <taxon>Kordiimonadales</taxon>
        <taxon>Kordiimonadaceae</taxon>
        <taxon>Kordiimonas</taxon>
    </lineage>
</organism>
<keyword evidence="2" id="KW-1185">Reference proteome</keyword>